<feature type="active site" description="Charge relay system" evidence="5">
    <location>
        <position position="402"/>
    </location>
</feature>
<evidence type="ECO:0000256" key="4">
    <source>
        <dbReference type="ARBA" id="ARBA00022825"/>
    </source>
</evidence>
<comment type="similarity">
    <text evidence="1 5">Belongs to the peptidase S8 family.</text>
</comment>
<keyword evidence="10" id="KW-1185">Reference proteome</keyword>
<dbReference type="InterPro" id="IPR034176">
    <property type="entry name" value="Peptidases_S8_13"/>
</dbReference>
<feature type="region of interest" description="Disordered" evidence="6">
    <location>
        <begin position="378"/>
        <end position="399"/>
    </location>
</feature>
<evidence type="ECO:0000259" key="8">
    <source>
        <dbReference type="Pfam" id="PF00082"/>
    </source>
</evidence>
<feature type="domain" description="Peptidase S8/S53" evidence="8">
    <location>
        <begin position="341"/>
        <end position="638"/>
    </location>
</feature>
<dbReference type="Gene3D" id="2.60.120.380">
    <property type="match status" value="1"/>
</dbReference>
<dbReference type="Proteomes" id="UP000714380">
    <property type="component" value="Unassembled WGS sequence"/>
</dbReference>
<reference evidence="9 10" key="1">
    <citation type="submission" date="2020-12" db="EMBL/GenBank/DDBJ databases">
        <title>Novel Thalassolituus-related marine hydrocarbonoclastic bacteria mediated algae-derived hydrocarbons mineralization in twilight zone of the northern South China Sea.</title>
        <authorList>
            <person name="Dong C."/>
        </authorList>
    </citation>
    <scope>NUCLEOTIDE SEQUENCE [LARGE SCALE GENOMIC DNA]</scope>
    <source>
        <strain evidence="9 10">IMCC1826</strain>
    </source>
</reference>
<feature type="active site" description="Charge relay system" evidence="5">
    <location>
        <position position="586"/>
    </location>
</feature>
<dbReference type="PROSITE" id="PS00137">
    <property type="entry name" value="SUBTILASE_HIS"/>
    <property type="match status" value="1"/>
</dbReference>
<dbReference type="InterPro" id="IPR015500">
    <property type="entry name" value="Peptidase_S8_subtilisin-rel"/>
</dbReference>
<evidence type="ECO:0000313" key="10">
    <source>
        <dbReference type="Proteomes" id="UP000714380"/>
    </source>
</evidence>
<keyword evidence="4 5" id="KW-0720">Serine protease</keyword>
<dbReference type="RefSeq" id="WP_225672729.1">
    <property type="nucleotide sequence ID" value="NZ_JAEDAH010000024.1"/>
</dbReference>
<keyword evidence="3 5" id="KW-0378">Hydrolase</keyword>
<dbReference type="PANTHER" id="PTHR43806">
    <property type="entry name" value="PEPTIDASE S8"/>
    <property type="match status" value="1"/>
</dbReference>
<evidence type="ECO:0000256" key="5">
    <source>
        <dbReference type="PROSITE-ProRule" id="PRU01240"/>
    </source>
</evidence>
<accession>A0ABS7ZPF6</accession>
<evidence type="ECO:0000256" key="1">
    <source>
        <dbReference type="ARBA" id="ARBA00011073"/>
    </source>
</evidence>
<dbReference type="SUPFAM" id="SSF117074">
    <property type="entry name" value="Hypothetical protein PA1324"/>
    <property type="match status" value="1"/>
</dbReference>
<feature type="signal peptide" evidence="7">
    <location>
        <begin position="1"/>
        <end position="23"/>
    </location>
</feature>
<evidence type="ECO:0000313" key="9">
    <source>
        <dbReference type="EMBL" id="MCA6063083.1"/>
    </source>
</evidence>
<evidence type="ECO:0000256" key="3">
    <source>
        <dbReference type="ARBA" id="ARBA00022801"/>
    </source>
</evidence>
<gene>
    <name evidence="9" type="ORF">I9W95_05620</name>
</gene>
<dbReference type="PANTHER" id="PTHR43806:SF11">
    <property type="entry name" value="CEREVISIN-RELATED"/>
    <property type="match status" value="1"/>
</dbReference>
<dbReference type="InterPro" id="IPR050131">
    <property type="entry name" value="Peptidase_S8_subtilisin-like"/>
</dbReference>
<feature type="active site" description="Charge relay system" evidence="5">
    <location>
        <position position="350"/>
    </location>
</feature>
<proteinExistence type="inferred from homology"/>
<dbReference type="Pfam" id="PF00082">
    <property type="entry name" value="Peptidase_S8"/>
    <property type="match status" value="1"/>
</dbReference>
<dbReference type="InterPro" id="IPR017309">
    <property type="entry name" value="Pept_S8A_subtilisin_proteobac"/>
</dbReference>
<dbReference type="InterPro" id="IPR022398">
    <property type="entry name" value="Peptidase_S8_His-AS"/>
</dbReference>
<organism evidence="9 10">
    <name type="scientific">Thalassolituus marinus</name>
    <dbReference type="NCBI Taxonomy" id="671053"/>
    <lineage>
        <taxon>Bacteria</taxon>
        <taxon>Pseudomonadati</taxon>
        <taxon>Pseudomonadota</taxon>
        <taxon>Gammaproteobacteria</taxon>
        <taxon>Oceanospirillales</taxon>
        <taxon>Oceanospirillaceae</taxon>
        <taxon>Thalassolituus</taxon>
    </lineage>
</organism>
<dbReference type="InterPro" id="IPR000209">
    <property type="entry name" value="Peptidase_S8/S53_dom"/>
</dbReference>
<comment type="caution">
    <text evidence="9">The sequence shown here is derived from an EMBL/GenBank/DDBJ whole genome shotgun (WGS) entry which is preliminary data.</text>
</comment>
<protein>
    <submittedName>
        <fullName evidence="9">S8 family serine peptidase</fullName>
    </submittedName>
</protein>
<dbReference type="SUPFAM" id="SSF52743">
    <property type="entry name" value="Subtilisin-like"/>
    <property type="match status" value="1"/>
</dbReference>
<dbReference type="Gene3D" id="3.40.50.200">
    <property type="entry name" value="Peptidase S8/S53 domain"/>
    <property type="match status" value="1"/>
</dbReference>
<dbReference type="PROSITE" id="PS00138">
    <property type="entry name" value="SUBTILASE_SER"/>
    <property type="match status" value="1"/>
</dbReference>
<dbReference type="InterPro" id="IPR013783">
    <property type="entry name" value="Ig-like_fold"/>
</dbReference>
<dbReference type="Gene3D" id="2.60.40.10">
    <property type="entry name" value="Immunoglobulins"/>
    <property type="match status" value="1"/>
</dbReference>
<dbReference type="EMBL" id="JAEDAH010000024">
    <property type="protein sequence ID" value="MCA6063083.1"/>
    <property type="molecule type" value="Genomic_DNA"/>
</dbReference>
<evidence type="ECO:0000256" key="2">
    <source>
        <dbReference type="ARBA" id="ARBA00022670"/>
    </source>
</evidence>
<keyword evidence="2 5" id="KW-0645">Protease</keyword>
<dbReference type="PROSITE" id="PS51892">
    <property type="entry name" value="SUBTILASE"/>
    <property type="match status" value="1"/>
</dbReference>
<dbReference type="CDD" id="cd07496">
    <property type="entry name" value="Peptidases_S8_13"/>
    <property type="match status" value="1"/>
</dbReference>
<feature type="chain" id="PRO_5046072774" evidence="7">
    <location>
        <begin position="24"/>
        <end position="883"/>
    </location>
</feature>
<sequence>MNHSASRLRNAILLAAMPALLTACTSGSSGIGEEQTLLTGYTLSGTLYGATGITTDSDINDVYADFSSNDDPQAPQAISNRATVQGFASYSPTRGSISGAAELENFATTPDEDDYFIATLQAGQTIQLQVVDYEGDGVFEYRGDLDLYLYDNSSGTGAIQENLVDFSYLDYPAGQFETVTVPADGEYIINVNAYEGASKYVLQILESTGASSVQDAFVPNQVIMRSENDDNASAQMKAAGLSIASSHGGKQRPRLVTLARNNISSQSVSAPSQTLKTFSKSLWEQRQTLKDIKALRQQKGVLYAEPNYIRQPLATPTDPYYSYQWHYRNIELPSAWDLADGSGVIVAVADTGVFLTHEDLSSQLVSGYDFISDSSSARDGNGIDSNPDDPGDSTVAGQSSWHGTHVAGTVAAASNNGKGGAGIASAAKIMPLRVLGQDGGTTYDIIQAVRYAARLSNDSGTLPAQKADIINLSLGGSSSSSAEQEAYNAVMSEGVIIVAAAGNESTSSPSYPASYQGIISVSATDQKGQLAYYSNYGSKIDIAAPGGSLRLDDNNDSLADGIMSTYVDDSLGTRQPAYTYQMQGTSMASPHIAGVIALMKSVYSGLSNDQLQALIQSCAITSKVNNSTCTRDDQLGYGQIDAYLAVTEALKLENGGTLPALPVLLQSSPLSLNFGATSDSLTFDISNAGGSTASISAVSDNADWLTVTAQTVDSAGLGTYLASVDRNGLSDGFYSASITVTDAAGSKVQVDVSLQQGVTSASNLTVQYVILENADCTADDCIVASIKAGDNGSYRFSNVEPGNYHVLAGSDIDVDGYICGAGEICGAYPNAGAMQAISVEQDNRSGIDFLVSLNSGFVGSSIQAMRITPAVNGSEEKTKQVAP</sequence>
<dbReference type="PIRSF" id="PIRSF037893">
    <property type="entry name" value="Subtilisin_rel_Maqu_2796"/>
    <property type="match status" value="1"/>
</dbReference>
<dbReference type="InterPro" id="IPR023828">
    <property type="entry name" value="Peptidase_S8_Ser-AS"/>
</dbReference>
<dbReference type="PROSITE" id="PS51257">
    <property type="entry name" value="PROKAR_LIPOPROTEIN"/>
    <property type="match status" value="1"/>
</dbReference>
<evidence type="ECO:0000256" key="6">
    <source>
        <dbReference type="SAM" id="MobiDB-lite"/>
    </source>
</evidence>
<dbReference type="InterPro" id="IPR036852">
    <property type="entry name" value="Peptidase_S8/S53_dom_sf"/>
</dbReference>
<name>A0ABS7ZPF6_9GAMM</name>
<dbReference type="PRINTS" id="PR00723">
    <property type="entry name" value="SUBTILISIN"/>
</dbReference>
<keyword evidence="7" id="KW-0732">Signal</keyword>
<evidence type="ECO:0000256" key="7">
    <source>
        <dbReference type="SAM" id="SignalP"/>
    </source>
</evidence>